<dbReference type="HOGENOM" id="CLU_2939166_0_0_10"/>
<accession>H6LA33</accession>
<proteinExistence type="predicted"/>
<gene>
    <name evidence="1" type="ordered locus">SGRA_2773</name>
</gene>
<dbReference type="EMBL" id="CP002831">
    <property type="protein sequence ID" value="AFC25501.1"/>
    <property type="molecule type" value="Genomic_DNA"/>
</dbReference>
<dbReference type="Proteomes" id="UP000007519">
    <property type="component" value="Chromosome"/>
</dbReference>
<dbReference type="STRING" id="984262.SGRA_2773"/>
<keyword evidence="2" id="KW-1185">Reference proteome</keyword>
<dbReference type="AlphaFoldDB" id="H6LA33"/>
<dbReference type="KEGG" id="sgn:SGRA_2773"/>
<name>H6LA33_SAPGL</name>
<sequence length="60" mass="6268">MRLRRKSFFEEETCSLSYGGSPPIIYMVRSGATNALLGALAPKAKGAQPPGGGGEGKNQN</sequence>
<organism evidence="1 2">
    <name type="scientific">Saprospira grandis (strain Lewin)</name>
    <dbReference type="NCBI Taxonomy" id="984262"/>
    <lineage>
        <taxon>Bacteria</taxon>
        <taxon>Pseudomonadati</taxon>
        <taxon>Bacteroidota</taxon>
        <taxon>Saprospiria</taxon>
        <taxon>Saprospirales</taxon>
        <taxon>Saprospiraceae</taxon>
        <taxon>Saprospira</taxon>
    </lineage>
</organism>
<evidence type="ECO:0000313" key="1">
    <source>
        <dbReference type="EMBL" id="AFC25501.1"/>
    </source>
</evidence>
<evidence type="ECO:0000313" key="2">
    <source>
        <dbReference type="Proteomes" id="UP000007519"/>
    </source>
</evidence>
<protein>
    <submittedName>
        <fullName evidence="1">Uncharacterized protein</fullName>
    </submittedName>
</protein>
<reference evidence="1 2" key="1">
    <citation type="journal article" date="2012" name="Stand. Genomic Sci.">
        <title>Complete genome sequencing and analysis of Saprospira grandis str. Lewin, a predatory marine bacterium.</title>
        <authorList>
            <person name="Saw J.H."/>
            <person name="Yuryev A."/>
            <person name="Kanbe M."/>
            <person name="Hou S."/>
            <person name="Young A.G."/>
            <person name="Aizawa S."/>
            <person name="Alam M."/>
        </authorList>
    </citation>
    <scope>NUCLEOTIDE SEQUENCE [LARGE SCALE GENOMIC DNA]</scope>
    <source>
        <strain evidence="1 2">Lewin</strain>
    </source>
</reference>